<keyword evidence="3" id="KW-0808">Transferase</keyword>
<dbReference type="EMBL" id="BAABAS010000004">
    <property type="protein sequence ID" value="GAA4227281.1"/>
    <property type="molecule type" value="Genomic_DNA"/>
</dbReference>
<evidence type="ECO:0000256" key="2">
    <source>
        <dbReference type="ARBA" id="ARBA00022603"/>
    </source>
</evidence>
<comment type="similarity">
    <text evidence="1">Belongs to the methyltransferase superfamily.</text>
</comment>
<dbReference type="InterPro" id="IPR051052">
    <property type="entry name" value="Diverse_substrate_MTase"/>
</dbReference>
<dbReference type="Pfam" id="PF08241">
    <property type="entry name" value="Methyltransf_11"/>
    <property type="match status" value="1"/>
</dbReference>
<keyword evidence="2 5" id="KW-0489">Methyltransferase</keyword>
<gene>
    <name evidence="5" type="ORF">GCM10022254_14580</name>
</gene>
<protein>
    <submittedName>
        <fullName evidence="5">Class I SAM-dependent methyltransferase</fullName>
    </submittedName>
</protein>
<dbReference type="PANTHER" id="PTHR44942">
    <property type="entry name" value="METHYLTRANSF_11 DOMAIN-CONTAINING PROTEIN"/>
    <property type="match status" value="1"/>
</dbReference>
<evidence type="ECO:0000313" key="6">
    <source>
        <dbReference type="Proteomes" id="UP001501710"/>
    </source>
</evidence>
<dbReference type="GO" id="GO:0032259">
    <property type="term" value="P:methylation"/>
    <property type="evidence" value="ECO:0007669"/>
    <property type="project" value="UniProtKB-KW"/>
</dbReference>
<feature type="domain" description="Methyltransferase type 11" evidence="4">
    <location>
        <begin position="37"/>
        <end position="123"/>
    </location>
</feature>
<evidence type="ECO:0000256" key="1">
    <source>
        <dbReference type="ARBA" id="ARBA00008361"/>
    </source>
</evidence>
<dbReference type="InterPro" id="IPR029063">
    <property type="entry name" value="SAM-dependent_MTases_sf"/>
</dbReference>
<dbReference type="Gene3D" id="3.40.50.150">
    <property type="entry name" value="Vaccinia Virus protein VP39"/>
    <property type="match status" value="1"/>
</dbReference>
<proteinExistence type="inferred from homology"/>
<name>A0ABP8BVA0_9ACTN</name>
<dbReference type="CDD" id="cd02440">
    <property type="entry name" value="AdoMet_MTases"/>
    <property type="match status" value="1"/>
</dbReference>
<dbReference type="SUPFAM" id="SSF53335">
    <property type="entry name" value="S-adenosyl-L-methionine-dependent methyltransferases"/>
    <property type="match status" value="1"/>
</dbReference>
<dbReference type="GO" id="GO:0008168">
    <property type="term" value="F:methyltransferase activity"/>
    <property type="evidence" value="ECO:0007669"/>
    <property type="project" value="UniProtKB-KW"/>
</dbReference>
<evidence type="ECO:0000256" key="3">
    <source>
        <dbReference type="ARBA" id="ARBA00022679"/>
    </source>
</evidence>
<keyword evidence="6" id="KW-1185">Reference proteome</keyword>
<comment type="caution">
    <text evidence="5">The sequence shown here is derived from an EMBL/GenBank/DDBJ whole genome shotgun (WGS) entry which is preliminary data.</text>
</comment>
<dbReference type="PANTHER" id="PTHR44942:SF4">
    <property type="entry name" value="METHYLTRANSFERASE TYPE 11 DOMAIN-CONTAINING PROTEIN"/>
    <property type="match status" value="1"/>
</dbReference>
<sequence length="253" mass="27694">MAESFGTDAERYDRARPRYPAELVNRIVAAAPGPAVLDVGCGTGIVARQLQGAGATVHGVEPDERMAELARRFGLEVDVATFEDWDAGGREFDAVVAGQAWHWIDPVAGAAKAARVLRPSGLLSAFWNALQLPPEMSSALVEACQRVIPDSPVDLTQAFTKSAVEIYAAGLDKVAEGMHQAEAFDVPDRWRFDWEHTYTREEWLDQLPTFGILTRLPPEKLAELMDALQPSLDQMGDSFTLPYSTLAITAARR</sequence>
<organism evidence="5 6">
    <name type="scientific">Actinomadura meridiana</name>
    <dbReference type="NCBI Taxonomy" id="559626"/>
    <lineage>
        <taxon>Bacteria</taxon>
        <taxon>Bacillati</taxon>
        <taxon>Actinomycetota</taxon>
        <taxon>Actinomycetes</taxon>
        <taxon>Streptosporangiales</taxon>
        <taxon>Thermomonosporaceae</taxon>
        <taxon>Actinomadura</taxon>
    </lineage>
</organism>
<reference evidence="6" key="1">
    <citation type="journal article" date="2019" name="Int. J. Syst. Evol. Microbiol.">
        <title>The Global Catalogue of Microorganisms (GCM) 10K type strain sequencing project: providing services to taxonomists for standard genome sequencing and annotation.</title>
        <authorList>
            <consortium name="The Broad Institute Genomics Platform"/>
            <consortium name="The Broad Institute Genome Sequencing Center for Infectious Disease"/>
            <person name="Wu L."/>
            <person name="Ma J."/>
        </authorList>
    </citation>
    <scope>NUCLEOTIDE SEQUENCE [LARGE SCALE GENOMIC DNA]</scope>
    <source>
        <strain evidence="6">JCM 17440</strain>
    </source>
</reference>
<evidence type="ECO:0000259" key="4">
    <source>
        <dbReference type="Pfam" id="PF08241"/>
    </source>
</evidence>
<dbReference type="Proteomes" id="UP001501710">
    <property type="component" value="Unassembled WGS sequence"/>
</dbReference>
<dbReference type="InterPro" id="IPR013216">
    <property type="entry name" value="Methyltransf_11"/>
</dbReference>
<accession>A0ABP8BVA0</accession>
<evidence type="ECO:0000313" key="5">
    <source>
        <dbReference type="EMBL" id="GAA4227281.1"/>
    </source>
</evidence>